<feature type="non-terminal residue" evidence="1">
    <location>
        <position position="1"/>
    </location>
</feature>
<proteinExistence type="predicted"/>
<dbReference type="EMBL" id="JXTB01000046">
    <property type="protein sequence ID" value="PON71152.1"/>
    <property type="molecule type" value="Genomic_DNA"/>
</dbReference>
<accession>A0A2P5DCY0</accession>
<reference evidence="2" key="1">
    <citation type="submission" date="2016-06" db="EMBL/GenBank/DDBJ databases">
        <title>Parallel loss of symbiosis genes in relatives of nitrogen-fixing non-legume Parasponia.</title>
        <authorList>
            <person name="Van Velzen R."/>
            <person name="Holmer R."/>
            <person name="Bu F."/>
            <person name="Rutten L."/>
            <person name="Van Zeijl A."/>
            <person name="Liu W."/>
            <person name="Santuari L."/>
            <person name="Cao Q."/>
            <person name="Sharma T."/>
            <person name="Shen D."/>
            <person name="Roswanjaya Y."/>
            <person name="Wardhani T."/>
            <person name="Kalhor M.S."/>
            <person name="Jansen J."/>
            <person name="Van den Hoogen J."/>
            <person name="Gungor B."/>
            <person name="Hartog M."/>
            <person name="Hontelez J."/>
            <person name="Verver J."/>
            <person name="Yang W.-C."/>
            <person name="Schijlen E."/>
            <person name="Repin R."/>
            <person name="Schilthuizen M."/>
            <person name="Schranz E."/>
            <person name="Heidstra R."/>
            <person name="Miyata K."/>
            <person name="Fedorova E."/>
            <person name="Kohlen W."/>
            <person name="Bisseling T."/>
            <person name="Smit S."/>
            <person name="Geurts R."/>
        </authorList>
    </citation>
    <scope>NUCLEOTIDE SEQUENCE [LARGE SCALE GENOMIC DNA]</scope>
    <source>
        <strain evidence="2">cv. WU1-14</strain>
    </source>
</reference>
<name>A0A2P5DCY0_PARAD</name>
<evidence type="ECO:0000313" key="1">
    <source>
        <dbReference type="EMBL" id="PON71152.1"/>
    </source>
</evidence>
<dbReference type="Proteomes" id="UP000237105">
    <property type="component" value="Unassembled WGS sequence"/>
</dbReference>
<comment type="caution">
    <text evidence="1">The sequence shown here is derived from an EMBL/GenBank/DDBJ whole genome shotgun (WGS) entry which is preliminary data.</text>
</comment>
<evidence type="ECO:0000313" key="2">
    <source>
        <dbReference type="Proteomes" id="UP000237105"/>
    </source>
</evidence>
<keyword evidence="2" id="KW-1185">Reference proteome</keyword>
<sequence>SICSVGSNSSVRFWTEIKLEAPEDSTTAPVFCPPFLPPTSDQFVVATVELVSMPAVISDHSRPLTRLL</sequence>
<protein>
    <submittedName>
        <fullName evidence="1">Uncharacterized protein</fullName>
    </submittedName>
</protein>
<dbReference type="AlphaFoldDB" id="A0A2P5DCY0"/>
<gene>
    <name evidence="1" type="ORF">PanWU01x14_075910</name>
</gene>
<organism evidence="1 2">
    <name type="scientific">Parasponia andersonii</name>
    <name type="common">Sponia andersonii</name>
    <dbReference type="NCBI Taxonomy" id="3476"/>
    <lineage>
        <taxon>Eukaryota</taxon>
        <taxon>Viridiplantae</taxon>
        <taxon>Streptophyta</taxon>
        <taxon>Embryophyta</taxon>
        <taxon>Tracheophyta</taxon>
        <taxon>Spermatophyta</taxon>
        <taxon>Magnoliopsida</taxon>
        <taxon>eudicotyledons</taxon>
        <taxon>Gunneridae</taxon>
        <taxon>Pentapetalae</taxon>
        <taxon>rosids</taxon>
        <taxon>fabids</taxon>
        <taxon>Rosales</taxon>
        <taxon>Cannabaceae</taxon>
        <taxon>Parasponia</taxon>
    </lineage>
</organism>